<evidence type="ECO:0000313" key="3">
    <source>
        <dbReference type="EMBL" id="RRT66304.1"/>
    </source>
</evidence>
<evidence type="ECO:0000313" key="4">
    <source>
        <dbReference type="Proteomes" id="UP000287651"/>
    </source>
</evidence>
<dbReference type="AlphaFoldDB" id="A0A426ZQV8"/>
<feature type="region of interest" description="Disordered" evidence="2">
    <location>
        <begin position="39"/>
        <end position="62"/>
    </location>
</feature>
<accession>A0A426ZQV8</accession>
<keyword evidence="1" id="KW-0175">Coiled coil</keyword>
<dbReference type="Proteomes" id="UP000287651">
    <property type="component" value="Unassembled WGS sequence"/>
</dbReference>
<dbReference type="EMBL" id="AMZH03005477">
    <property type="protein sequence ID" value="RRT66304.1"/>
    <property type="molecule type" value="Genomic_DNA"/>
</dbReference>
<feature type="coiled-coil region" evidence="1">
    <location>
        <begin position="159"/>
        <end position="207"/>
    </location>
</feature>
<gene>
    <name evidence="3" type="ORF">B296_00039647</name>
</gene>
<organism evidence="3 4">
    <name type="scientific">Ensete ventricosum</name>
    <name type="common">Abyssinian banana</name>
    <name type="synonym">Musa ensete</name>
    <dbReference type="NCBI Taxonomy" id="4639"/>
    <lineage>
        <taxon>Eukaryota</taxon>
        <taxon>Viridiplantae</taxon>
        <taxon>Streptophyta</taxon>
        <taxon>Embryophyta</taxon>
        <taxon>Tracheophyta</taxon>
        <taxon>Spermatophyta</taxon>
        <taxon>Magnoliopsida</taxon>
        <taxon>Liliopsida</taxon>
        <taxon>Zingiberales</taxon>
        <taxon>Musaceae</taxon>
        <taxon>Ensete</taxon>
    </lineage>
</organism>
<comment type="caution">
    <text evidence="3">The sequence shown here is derived from an EMBL/GenBank/DDBJ whole genome shotgun (WGS) entry which is preliminary data.</text>
</comment>
<protein>
    <submittedName>
        <fullName evidence="3">Uncharacterized protein</fullName>
    </submittedName>
</protein>
<proteinExistence type="predicted"/>
<sequence>MHTRWIWVRYVECRRQRVGDLLVARATTHIPEVEFVPTETSPRVASAPTPKRPSVGSMSQPDDPVRVHKWVKMLSGQHKSRCGEGRSQSHSKDKEPVTSDIEPDQPVFRSWKSMKDLFEMLVRKDDKGYYVLYMFDLVLRDPDEIELLKSGGGPKAMVAAKLEKEAEKLKAEQDKAILRLEASNKDLNDVRGDLSEARRQLKEQRAKACKADNNLLKATMELEAQRVELPKHVIEDYKGTIRFKLGLPRMGRVSYGYGYRVTLARFRALHPDSKVEEDPSLCSPKMIRCRWNCSNRLMTRSPPSHNF</sequence>
<evidence type="ECO:0000256" key="2">
    <source>
        <dbReference type="SAM" id="MobiDB-lite"/>
    </source>
</evidence>
<evidence type="ECO:0000256" key="1">
    <source>
        <dbReference type="SAM" id="Coils"/>
    </source>
</evidence>
<feature type="region of interest" description="Disordered" evidence="2">
    <location>
        <begin position="76"/>
        <end position="103"/>
    </location>
</feature>
<reference evidence="3 4" key="1">
    <citation type="journal article" date="2014" name="Agronomy (Basel)">
        <title>A Draft Genome Sequence for Ensete ventricosum, the Drought-Tolerant Tree Against Hunger.</title>
        <authorList>
            <person name="Harrison J."/>
            <person name="Moore K.A."/>
            <person name="Paszkiewicz K."/>
            <person name="Jones T."/>
            <person name="Grant M."/>
            <person name="Ambacheew D."/>
            <person name="Muzemil S."/>
            <person name="Studholme D.J."/>
        </authorList>
    </citation>
    <scope>NUCLEOTIDE SEQUENCE [LARGE SCALE GENOMIC DNA]</scope>
</reference>
<name>A0A426ZQV8_ENSVE</name>